<dbReference type="RefSeq" id="YP_007379107.1">
    <property type="nucleotide sequence ID" value="NC_020159.1"/>
</dbReference>
<dbReference type="EMBL" id="KC117376">
    <property type="protein sequence ID" value="AGC34297.1"/>
    <property type="molecule type" value="Genomic_DNA"/>
</dbReference>
<protein>
    <submittedName>
        <fullName evidence="2">Uncharacterized protein</fullName>
    </submittedName>
</protein>
<name>L7TN61_9CAUD</name>
<dbReference type="GeneID" id="14477166"/>
<keyword evidence="3" id="KW-1185">Reference proteome</keyword>
<dbReference type="KEGG" id="vg:14477166"/>
<evidence type="ECO:0000256" key="1">
    <source>
        <dbReference type="SAM" id="MobiDB-lite"/>
    </source>
</evidence>
<reference evidence="2 3" key="1">
    <citation type="journal article" date="2013" name="J. Virol.">
        <title>Insights into head-tailed viruses infecting extremely halophilic archaea.</title>
        <authorList>
            <person name="Pietila M.K."/>
            <person name="Laurinmaki P."/>
            <person name="Russell D.A."/>
            <person name="Ko C.C."/>
            <person name="Jacobs-Sera D."/>
            <person name="Butcher S.J."/>
            <person name="Bamford D.H."/>
            <person name="Hendrix R.W."/>
        </authorList>
    </citation>
    <scope>NUCLEOTIDE SEQUENCE [LARGE SCALE GENOMIC DNA]</scope>
</reference>
<evidence type="ECO:0000313" key="2">
    <source>
        <dbReference type="EMBL" id="AGC34297.1"/>
    </source>
</evidence>
<accession>L7TN61</accession>
<dbReference type="OrthoDB" id="21292at10239"/>
<feature type="region of interest" description="Disordered" evidence="1">
    <location>
        <begin position="88"/>
        <end position="121"/>
    </location>
</feature>
<evidence type="ECO:0000313" key="3">
    <source>
        <dbReference type="Proteomes" id="UP000011138"/>
    </source>
</evidence>
<dbReference type="Proteomes" id="UP000011138">
    <property type="component" value="Segment"/>
</dbReference>
<organism evidence="2 3">
    <name type="scientific">Halorubrum sodomense tailed virus 2</name>
    <dbReference type="NCBI Taxonomy" id="1262527"/>
    <lineage>
        <taxon>Viruses</taxon>
        <taxon>Duplodnaviria</taxon>
        <taxon>Heunggongvirae</taxon>
        <taxon>Uroviricota</taxon>
        <taxon>Caudoviricetes</taxon>
        <taxon>Thumleimavirales</taxon>
        <taxon>Hafunaviridae</taxon>
        <taxon>Mincapvirus</taxon>
        <taxon>Mincapvirus eilatense</taxon>
        <taxon>Mincapvirus HSTV2</taxon>
    </lineage>
</organism>
<proteinExistence type="predicted"/>
<dbReference type="Gene3D" id="2.60.200.60">
    <property type="match status" value="1"/>
</dbReference>
<gene>
    <name evidence="2" type="primary">28</name>
    <name evidence="2" type="ORF">HSTV2_28</name>
</gene>
<sequence>MPKIALIGASCEATGHPGECGSVASGATQDSDGDTSVTINGTPVATHGDVMNFPSHAHAYTGDPPACTSYSSHDLTPDEAPAITVNGQPVMRAGDSTTDPGSGGTASIINSGGNGAVTHTE</sequence>